<dbReference type="PANTHER" id="PTHR45255:SF1">
    <property type="entry name" value="DNAJ HOMOLOG SUBFAMILY C MEMBER 24"/>
    <property type="match status" value="1"/>
</dbReference>
<dbReference type="CDD" id="cd06257">
    <property type="entry name" value="DnaJ"/>
    <property type="match status" value="1"/>
</dbReference>
<reference evidence="7" key="1">
    <citation type="submission" date="2021-01" db="EMBL/GenBank/DDBJ databases">
        <authorList>
            <person name="Corre E."/>
            <person name="Pelletier E."/>
            <person name="Niang G."/>
            <person name="Scheremetjew M."/>
            <person name="Finn R."/>
            <person name="Kale V."/>
            <person name="Holt S."/>
            <person name="Cochrane G."/>
            <person name="Meng A."/>
            <person name="Brown T."/>
            <person name="Cohen L."/>
        </authorList>
    </citation>
    <scope>NUCLEOTIDE SEQUENCE</scope>
    <source>
        <strain evidence="7">GSBS06</strain>
    </source>
</reference>
<dbReference type="GO" id="GO:0001671">
    <property type="term" value="F:ATPase activator activity"/>
    <property type="evidence" value="ECO:0007669"/>
    <property type="project" value="TreeGrafter"/>
</dbReference>
<proteinExistence type="inferred from homology"/>
<accession>A0A7S3PA94</accession>
<evidence type="ECO:0000259" key="6">
    <source>
        <dbReference type="PROSITE" id="PS51074"/>
    </source>
</evidence>
<evidence type="ECO:0000256" key="2">
    <source>
        <dbReference type="ARBA" id="ARBA00022723"/>
    </source>
</evidence>
<dbReference type="SUPFAM" id="SSF46565">
    <property type="entry name" value="Chaperone J-domain"/>
    <property type="match status" value="1"/>
</dbReference>
<protein>
    <recommendedName>
        <fullName evidence="8">Diphthamide biosynthesis protein 4</fullName>
    </recommendedName>
</protein>
<feature type="domain" description="J" evidence="5">
    <location>
        <begin position="2"/>
        <end position="70"/>
    </location>
</feature>
<dbReference type="SMART" id="SM00271">
    <property type="entry name" value="DnaJ"/>
    <property type="match status" value="1"/>
</dbReference>
<comment type="similarity">
    <text evidence="1">Belongs to the DPH4 family.</text>
</comment>
<dbReference type="InterPro" id="IPR036869">
    <property type="entry name" value="J_dom_sf"/>
</dbReference>
<keyword evidence="4" id="KW-0408">Iron</keyword>
<organism evidence="7">
    <name type="scientific">Aplanochytrium stocchinoi</name>
    <dbReference type="NCBI Taxonomy" id="215587"/>
    <lineage>
        <taxon>Eukaryota</taxon>
        <taxon>Sar</taxon>
        <taxon>Stramenopiles</taxon>
        <taxon>Bigyra</taxon>
        <taxon>Labyrinthulomycetes</taxon>
        <taxon>Thraustochytrida</taxon>
        <taxon>Thraustochytriidae</taxon>
        <taxon>Aplanochytrium</taxon>
    </lineage>
</organism>
<dbReference type="AlphaFoldDB" id="A0A7S3PA94"/>
<dbReference type="PANTHER" id="PTHR45255">
    <property type="entry name" value="DNAJ HOMOLOG SUBFAMILY C MEMBER 24"/>
    <property type="match status" value="1"/>
</dbReference>
<dbReference type="GO" id="GO:0008198">
    <property type="term" value="F:ferrous iron binding"/>
    <property type="evidence" value="ECO:0007669"/>
    <property type="project" value="TreeGrafter"/>
</dbReference>
<evidence type="ECO:0000259" key="5">
    <source>
        <dbReference type="PROSITE" id="PS50076"/>
    </source>
</evidence>
<dbReference type="EMBL" id="HBIN01001968">
    <property type="protein sequence ID" value="CAE0430891.1"/>
    <property type="molecule type" value="Transcribed_RNA"/>
</dbReference>
<dbReference type="PROSITE" id="PS50076">
    <property type="entry name" value="DNAJ_2"/>
    <property type="match status" value="1"/>
</dbReference>
<dbReference type="PROSITE" id="PS51074">
    <property type="entry name" value="DPH_MB"/>
    <property type="match status" value="1"/>
</dbReference>
<feature type="domain" description="DPH-type MB" evidence="6">
    <location>
        <begin position="75"/>
        <end position="131"/>
    </location>
</feature>
<dbReference type="InterPro" id="IPR001623">
    <property type="entry name" value="DnaJ_domain"/>
</dbReference>
<evidence type="ECO:0008006" key="8">
    <source>
        <dbReference type="Google" id="ProtNLM"/>
    </source>
</evidence>
<dbReference type="Gene3D" id="3.10.660.10">
    <property type="entry name" value="DPH Zinc finger"/>
    <property type="match status" value="1"/>
</dbReference>
<evidence type="ECO:0000256" key="1">
    <source>
        <dbReference type="ARBA" id="ARBA00006169"/>
    </source>
</evidence>
<dbReference type="InterPro" id="IPR036671">
    <property type="entry name" value="DPH_MB_sf"/>
</dbReference>
<evidence type="ECO:0000313" key="7">
    <source>
        <dbReference type="EMBL" id="CAE0430891.1"/>
    </source>
</evidence>
<gene>
    <name evidence="7" type="ORF">ASTO00021_LOCUS1245</name>
</gene>
<evidence type="ECO:0000256" key="3">
    <source>
        <dbReference type="ARBA" id="ARBA00022833"/>
    </source>
</evidence>
<name>A0A7S3PA94_9STRA</name>
<dbReference type="Pfam" id="PF05207">
    <property type="entry name" value="Zn_ribbon_CSL"/>
    <property type="match status" value="1"/>
</dbReference>
<dbReference type="Pfam" id="PF00226">
    <property type="entry name" value="DnaJ"/>
    <property type="match status" value="1"/>
</dbReference>
<dbReference type="Gene3D" id="1.10.287.110">
    <property type="entry name" value="DnaJ domain"/>
    <property type="match status" value="1"/>
</dbReference>
<keyword evidence="2" id="KW-0479">Metal-binding</keyword>
<dbReference type="InterPro" id="IPR007872">
    <property type="entry name" value="DPH_MB_dom"/>
</dbReference>
<keyword evidence="3" id="KW-0862">Zinc</keyword>
<dbReference type="PRINTS" id="PR00625">
    <property type="entry name" value="JDOMAIN"/>
</dbReference>
<dbReference type="SUPFAM" id="SSF144217">
    <property type="entry name" value="CSL zinc finger"/>
    <property type="match status" value="1"/>
</dbReference>
<evidence type="ECO:0000256" key="4">
    <source>
        <dbReference type="ARBA" id="ARBA00023004"/>
    </source>
</evidence>
<sequence>MDWYKVVGADRQSSADEIRKLYHDKIKALHPDKVTKENHTETSREEFLQVQEAWEILRDPEKRRQYDLQLGLGSNATEVDLDDIPYNGEKEVFDYKCRCGDSILITVGNLEEGLDLFECSSCSLRIHVLYEDAEATD</sequence>